<accession>A0A2H1VHA3</accession>
<gene>
    <name evidence="1" type="ORF">SFRICE_036449</name>
</gene>
<name>A0A2H1VHA3_SPOFR</name>
<dbReference type="AlphaFoldDB" id="A0A2H1VHA3"/>
<protein>
    <submittedName>
        <fullName evidence="1">SFRICE_036449</fullName>
    </submittedName>
</protein>
<dbReference type="EMBL" id="ODYU01002315">
    <property type="protein sequence ID" value="SOQ39654.1"/>
    <property type="molecule type" value="Genomic_DNA"/>
</dbReference>
<sequence length="124" mass="13877">MPAPLGNRLVLTNKWPLLSKGLFSHGEGKLSTQMLLQRKTDLPYQFQVCLELESREFSQECDSCPSAFTDWRNKLAARASQCCHTHETQDELRARFQTGINPNATCCVSDLDAKAMRCGANAIN</sequence>
<organism evidence="1">
    <name type="scientific">Spodoptera frugiperda</name>
    <name type="common">Fall armyworm</name>
    <dbReference type="NCBI Taxonomy" id="7108"/>
    <lineage>
        <taxon>Eukaryota</taxon>
        <taxon>Metazoa</taxon>
        <taxon>Ecdysozoa</taxon>
        <taxon>Arthropoda</taxon>
        <taxon>Hexapoda</taxon>
        <taxon>Insecta</taxon>
        <taxon>Pterygota</taxon>
        <taxon>Neoptera</taxon>
        <taxon>Endopterygota</taxon>
        <taxon>Lepidoptera</taxon>
        <taxon>Glossata</taxon>
        <taxon>Ditrysia</taxon>
        <taxon>Noctuoidea</taxon>
        <taxon>Noctuidae</taxon>
        <taxon>Amphipyrinae</taxon>
        <taxon>Spodoptera</taxon>
    </lineage>
</organism>
<evidence type="ECO:0000313" key="1">
    <source>
        <dbReference type="EMBL" id="SOQ39654.1"/>
    </source>
</evidence>
<proteinExistence type="predicted"/>
<reference evidence="1" key="1">
    <citation type="submission" date="2016-07" db="EMBL/GenBank/DDBJ databases">
        <authorList>
            <person name="Bretaudeau A."/>
        </authorList>
    </citation>
    <scope>NUCLEOTIDE SEQUENCE</scope>
    <source>
        <strain evidence="1">Rice</strain>
        <tissue evidence="1">Whole body</tissue>
    </source>
</reference>